<sequence length="106" mass="11599">MYIGGVYCPLNPTLPPGRLNTILEQMQGQYVLVHEKTLDQFPIATVQHVIVLNNIFSPSLDIEVMSDLPISREYGAAFIIFTSGTTGLPKAVVHTHRSFSASISAL</sequence>
<comment type="caution">
    <text evidence="2">The sequence shown here is derived from an EMBL/GenBank/DDBJ whole genome shotgun (WGS) entry which is preliminary data.</text>
</comment>
<dbReference type="PANTHER" id="PTHR45527">
    <property type="entry name" value="NONRIBOSOMAL PEPTIDE SYNTHETASE"/>
    <property type="match status" value="1"/>
</dbReference>
<organism evidence="2 3">
    <name type="scientific">Adineta steineri</name>
    <dbReference type="NCBI Taxonomy" id="433720"/>
    <lineage>
        <taxon>Eukaryota</taxon>
        <taxon>Metazoa</taxon>
        <taxon>Spiralia</taxon>
        <taxon>Gnathifera</taxon>
        <taxon>Rotifera</taxon>
        <taxon>Eurotatoria</taxon>
        <taxon>Bdelloidea</taxon>
        <taxon>Adinetida</taxon>
        <taxon>Adinetidae</taxon>
        <taxon>Adineta</taxon>
    </lineage>
</organism>
<accession>A0A820P8F0</accession>
<proteinExistence type="predicted"/>
<dbReference type="GO" id="GO:0005737">
    <property type="term" value="C:cytoplasm"/>
    <property type="evidence" value="ECO:0007669"/>
    <property type="project" value="TreeGrafter"/>
</dbReference>
<dbReference type="AlphaFoldDB" id="A0A820P8F0"/>
<dbReference type="PROSITE" id="PS00455">
    <property type="entry name" value="AMP_BINDING"/>
    <property type="match status" value="1"/>
</dbReference>
<feature type="non-terminal residue" evidence="2">
    <location>
        <position position="106"/>
    </location>
</feature>
<dbReference type="Proteomes" id="UP000663881">
    <property type="component" value="Unassembled WGS sequence"/>
</dbReference>
<dbReference type="Gene3D" id="3.40.50.12780">
    <property type="entry name" value="N-terminal domain of ligase-like"/>
    <property type="match status" value="1"/>
</dbReference>
<dbReference type="SUPFAM" id="SSF56801">
    <property type="entry name" value="Acetyl-CoA synthetase-like"/>
    <property type="match status" value="1"/>
</dbReference>
<dbReference type="PANTHER" id="PTHR45527:SF1">
    <property type="entry name" value="FATTY ACID SYNTHASE"/>
    <property type="match status" value="1"/>
</dbReference>
<protein>
    <recommendedName>
        <fullName evidence="1">AMP-dependent synthetase/ligase domain-containing protein</fullName>
    </recommendedName>
</protein>
<reference evidence="2" key="1">
    <citation type="submission" date="2021-02" db="EMBL/GenBank/DDBJ databases">
        <authorList>
            <person name="Nowell W R."/>
        </authorList>
    </citation>
    <scope>NUCLEOTIDE SEQUENCE</scope>
</reference>
<dbReference type="InterPro" id="IPR042099">
    <property type="entry name" value="ANL_N_sf"/>
</dbReference>
<name>A0A820P8F0_9BILA</name>
<dbReference type="Pfam" id="PF00501">
    <property type="entry name" value="AMP-binding"/>
    <property type="match status" value="1"/>
</dbReference>
<dbReference type="EMBL" id="CAJOAY010027984">
    <property type="protein sequence ID" value="CAF4402722.1"/>
    <property type="molecule type" value="Genomic_DNA"/>
</dbReference>
<gene>
    <name evidence="2" type="ORF">OKA104_LOCUS51488</name>
</gene>
<dbReference type="InterPro" id="IPR000873">
    <property type="entry name" value="AMP-dep_synth/lig_dom"/>
</dbReference>
<dbReference type="InterPro" id="IPR020845">
    <property type="entry name" value="AMP-binding_CS"/>
</dbReference>
<dbReference type="GO" id="GO:0031177">
    <property type="term" value="F:phosphopantetheine binding"/>
    <property type="evidence" value="ECO:0007669"/>
    <property type="project" value="TreeGrafter"/>
</dbReference>
<dbReference type="GO" id="GO:0043041">
    <property type="term" value="P:amino acid activation for nonribosomal peptide biosynthetic process"/>
    <property type="evidence" value="ECO:0007669"/>
    <property type="project" value="TreeGrafter"/>
</dbReference>
<evidence type="ECO:0000259" key="1">
    <source>
        <dbReference type="Pfam" id="PF00501"/>
    </source>
</evidence>
<evidence type="ECO:0000313" key="3">
    <source>
        <dbReference type="Proteomes" id="UP000663881"/>
    </source>
</evidence>
<dbReference type="GO" id="GO:0044550">
    <property type="term" value="P:secondary metabolite biosynthetic process"/>
    <property type="evidence" value="ECO:0007669"/>
    <property type="project" value="TreeGrafter"/>
</dbReference>
<evidence type="ECO:0000313" key="2">
    <source>
        <dbReference type="EMBL" id="CAF4402722.1"/>
    </source>
</evidence>
<feature type="domain" description="AMP-dependent synthetase/ligase" evidence="1">
    <location>
        <begin position="2"/>
        <end position="105"/>
    </location>
</feature>